<organism evidence="5 6">
    <name type="scientific">Plutella xylostella</name>
    <name type="common">Diamondback moth</name>
    <name type="synonym">Plutella maculipennis</name>
    <dbReference type="NCBI Taxonomy" id="51655"/>
    <lineage>
        <taxon>Eukaryota</taxon>
        <taxon>Metazoa</taxon>
        <taxon>Ecdysozoa</taxon>
        <taxon>Arthropoda</taxon>
        <taxon>Hexapoda</taxon>
        <taxon>Insecta</taxon>
        <taxon>Pterygota</taxon>
        <taxon>Neoptera</taxon>
        <taxon>Endopterygota</taxon>
        <taxon>Lepidoptera</taxon>
        <taxon>Glossata</taxon>
        <taxon>Ditrysia</taxon>
        <taxon>Yponomeutoidea</taxon>
        <taxon>Plutellidae</taxon>
        <taxon>Plutella</taxon>
    </lineage>
</organism>
<dbReference type="InterPro" id="IPR000477">
    <property type="entry name" value="RT_dom"/>
</dbReference>
<comment type="caution">
    <text evidence="5">The sequence shown here is derived from an EMBL/GenBank/DDBJ whole genome shotgun (WGS) entry which is preliminary data.</text>
</comment>
<gene>
    <name evidence="5" type="ORF">JYU34_016133</name>
</gene>
<keyword evidence="6" id="KW-1185">Reference proteome</keyword>
<dbReference type="Gene3D" id="3.10.10.10">
    <property type="entry name" value="HIV Type 1 Reverse Transcriptase, subunit A, domain 1"/>
    <property type="match status" value="1"/>
</dbReference>
<feature type="domain" description="Reverse transcriptase" evidence="4">
    <location>
        <begin position="457"/>
        <end position="634"/>
    </location>
</feature>
<dbReference type="InterPro" id="IPR043502">
    <property type="entry name" value="DNA/RNA_pol_sf"/>
</dbReference>
<dbReference type="CDD" id="cd01647">
    <property type="entry name" value="RT_LTR"/>
    <property type="match status" value="1"/>
</dbReference>
<proteinExistence type="predicted"/>
<dbReference type="CDD" id="cd09274">
    <property type="entry name" value="RNase_HI_RT_Ty3"/>
    <property type="match status" value="1"/>
</dbReference>
<keyword evidence="1" id="KW-0479">Metal-binding</keyword>
<dbReference type="Pfam" id="PF17919">
    <property type="entry name" value="RT_RNaseH_2"/>
    <property type="match status" value="1"/>
</dbReference>
<evidence type="ECO:0000259" key="4">
    <source>
        <dbReference type="PROSITE" id="PS50878"/>
    </source>
</evidence>
<dbReference type="InterPro" id="IPR021109">
    <property type="entry name" value="Peptidase_aspartic_dom_sf"/>
</dbReference>
<feature type="region of interest" description="Disordered" evidence="2">
    <location>
        <begin position="191"/>
        <end position="217"/>
    </location>
</feature>
<evidence type="ECO:0000256" key="2">
    <source>
        <dbReference type="SAM" id="MobiDB-lite"/>
    </source>
</evidence>
<protein>
    <recommendedName>
        <fullName evidence="7">Reverse transcriptase domain-containing protein</fullName>
    </recommendedName>
</protein>
<dbReference type="InterPro" id="IPR041577">
    <property type="entry name" value="RT_RNaseH_2"/>
</dbReference>
<dbReference type="InterPro" id="IPR001878">
    <property type="entry name" value="Znf_CCHC"/>
</dbReference>
<evidence type="ECO:0000313" key="5">
    <source>
        <dbReference type="EMBL" id="KAG7300502.1"/>
    </source>
</evidence>
<dbReference type="Proteomes" id="UP000823941">
    <property type="component" value="Chromosome 21"/>
</dbReference>
<dbReference type="PANTHER" id="PTHR37984">
    <property type="entry name" value="PROTEIN CBG26694"/>
    <property type="match status" value="1"/>
</dbReference>
<feature type="domain" description="CCHC-type" evidence="3">
    <location>
        <begin position="248"/>
        <end position="261"/>
    </location>
</feature>
<reference evidence="5 6" key="1">
    <citation type="submission" date="2021-06" db="EMBL/GenBank/DDBJ databases">
        <title>A haploid diamondback moth (Plutella xylostella L.) genome assembly resolves 31 chromosomes and identifies a diamide resistance mutation.</title>
        <authorList>
            <person name="Ward C.M."/>
            <person name="Perry K.D."/>
            <person name="Baker G."/>
            <person name="Powis K."/>
            <person name="Heckel D.G."/>
            <person name="Baxter S.W."/>
        </authorList>
    </citation>
    <scope>NUCLEOTIDE SEQUENCE [LARGE SCALE GENOMIC DNA]</scope>
    <source>
        <strain evidence="5 6">LV</strain>
        <tissue evidence="5">Single pupa</tissue>
    </source>
</reference>
<accession>A0ABQ7Q5I7</accession>
<dbReference type="PANTHER" id="PTHR37984:SF8">
    <property type="entry name" value="CCHC-TYPE DOMAIN-CONTAINING PROTEIN"/>
    <property type="match status" value="1"/>
</dbReference>
<evidence type="ECO:0000259" key="3">
    <source>
        <dbReference type="PROSITE" id="PS50158"/>
    </source>
</evidence>
<feature type="compositionally biased region" description="Basic residues" evidence="2">
    <location>
        <begin position="205"/>
        <end position="217"/>
    </location>
</feature>
<dbReference type="EMBL" id="JAHIBW010000021">
    <property type="protein sequence ID" value="KAG7300502.1"/>
    <property type="molecule type" value="Genomic_DNA"/>
</dbReference>
<dbReference type="Pfam" id="PF00078">
    <property type="entry name" value="RVT_1"/>
    <property type="match status" value="1"/>
</dbReference>
<dbReference type="PROSITE" id="PS50878">
    <property type="entry name" value="RT_POL"/>
    <property type="match status" value="1"/>
</dbReference>
<dbReference type="InterPro" id="IPR050951">
    <property type="entry name" value="Retrovirus_Pol_polyprotein"/>
</dbReference>
<keyword evidence="1" id="KW-0862">Zinc</keyword>
<dbReference type="SUPFAM" id="SSF50630">
    <property type="entry name" value="Acid proteases"/>
    <property type="match status" value="1"/>
</dbReference>
<keyword evidence="1" id="KW-0863">Zinc-finger</keyword>
<dbReference type="SUPFAM" id="SSF56672">
    <property type="entry name" value="DNA/RNA polymerases"/>
    <property type="match status" value="1"/>
</dbReference>
<dbReference type="PROSITE" id="PS50158">
    <property type="entry name" value="ZF_CCHC"/>
    <property type="match status" value="1"/>
</dbReference>
<evidence type="ECO:0000313" key="6">
    <source>
        <dbReference type="Proteomes" id="UP000823941"/>
    </source>
</evidence>
<dbReference type="InterPro" id="IPR043128">
    <property type="entry name" value="Rev_trsase/Diguanyl_cyclase"/>
</dbReference>
<sequence length="847" mass="95317">MEHARPPGELAVEGGPVARADAWRKWRKQFEVFLIASGVSKESEEIQASLLVNLIGPSGYEIFSTFTYLKSESEHNLKCILTKFDAHFGTKPNITMSRFKFFSRNQEQGETIDQFVTALRLLSQNCDFGDLTDSLIKDRIVCGIASNTVRDRLLRTDDLSLAKAVQVCEAAELSKEESRCIEGTSSEARVDAVNSRTEREGRGGWRGRRGGGARRGGRRWAAPRDACASCGYYRCAGGDKCPAHSASCYVCDKKGHFAKMCVHSGQKVMNLSVEDDSSDELFYVNTIEDNKNNNNKEWIEIFVCNGKNISCKLDTGSMLNVLPKSLYLELGYSLSNLRPFHKRVHSFTGNNIPIVGQTNIQLFYKNTAYILSFVIADFQCQSVIGLDACIHMNLINRVNSININRQYKDLFHGLGKLPGKYTISIDESVQPVVCSARKIPLGMRDKLLCELQRMTDLGVIRKVTHPTDWVNAIVLAPKKNGDIRLCLDPRPLNRAVRRAHYALPTVSELAARLRGAAWFSLLDARSGFWMIELDDASADLCTFSTPFGRFQFLRLPYGVNCASEVFHAKIRQYLEDLEGTESFIDDIIVWGRTKEEHDSRLEKLLERAREIGIKFNKEKCKFGLREVVFLGHIFDESGMRPDNTKIKAIVDMPHPTDRKALERFLGMVNYLSKFIQGYSSMVTVLRCLLKKDAVFIWEKQHSDAVDKIKAALCAAPVLALYSAEAPVVLQVDASAGALGAVLLQGGRPVEFASLTLTDTQTRYAQIEKEMLAIVFACERFHQYIYGRSDITVQSDHKPLEALFKKSLISVPARIQRMMLRIQCYTINVVVSPFDTTHNYNECRMVLS</sequence>
<name>A0ABQ7Q5I7_PLUXY</name>
<evidence type="ECO:0000256" key="1">
    <source>
        <dbReference type="PROSITE-ProRule" id="PRU00047"/>
    </source>
</evidence>
<dbReference type="Gene3D" id="3.30.70.270">
    <property type="match status" value="2"/>
</dbReference>
<evidence type="ECO:0008006" key="7">
    <source>
        <dbReference type="Google" id="ProtNLM"/>
    </source>
</evidence>